<dbReference type="EMBL" id="NXIE01000001">
    <property type="protein sequence ID" value="RXK14429.1"/>
    <property type="molecule type" value="Genomic_DNA"/>
</dbReference>
<protein>
    <submittedName>
        <fullName evidence="1">Uncharacterized protein</fullName>
    </submittedName>
</protein>
<dbReference type="OrthoDB" id="356878at2"/>
<dbReference type="Proteomes" id="UP000289718">
    <property type="component" value="Unassembled WGS sequence"/>
</dbReference>
<keyword evidence="2" id="KW-1185">Reference proteome</keyword>
<accession>A0A4Q1B747</accession>
<comment type="caution">
    <text evidence="1">The sequence shown here is derived from an EMBL/GenBank/DDBJ whole genome shotgun (WGS) entry which is preliminary data.</text>
</comment>
<sequence>MNRYHLNIEELKDYLGFGVAGNFANHLGEAGEADEFSVIKTEEKDAPKGLFPFYIPNHNSFLGNFPISSDKVNHNNIEHLQVEAEVALLCDFVYENDKLIDIIPKYFGAFNDCSNRIQDGNKLSTKKNWGENSKGISNDLIKIDSFEEDGILNKYHIASFIRRNGILKDYGTVSAVRSYSYFFKQLKDWMIDKFNTQEDMGPLEELKPFIKYMNKYKGLLIAAGATAYTDFGKTHFLEKGDEIFVYVYDAHFHSFEDIMQDMSGMDLHLSKCSKLHQIVE</sequence>
<proteinExistence type="predicted"/>
<evidence type="ECO:0000313" key="1">
    <source>
        <dbReference type="EMBL" id="RXK14429.1"/>
    </source>
</evidence>
<dbReference type="InterPro" id="IPR043776">
    <property type="entry name" value="DUF5718"/>
</dbReference>
<dbReference type="AlphaFoldDB" id="A0A4Q1B747"/>
<name>A0A4Q1B747_9BACT</name>
<reference evidence="1 2" key="1">
    <citation type="submission" date="2017-09" db="EMBL/GenBank/DDBJ databases">
        <title>Genomics of the genus Arcobacter.</title>
        <authorList>
            <person name="Perez-Cataluna A."/>
            <person name="Figueras M.J."/>
            <person name="Salas-Masso N."/>
        </authorList>
    </citation>
    <scope>NUCLEOTIDE SEQUENCE [LARGE SCALE GENOMIC DNA]</scope>
    <source>
        <strain evidence="1 2">F156-34</strain>
    </source>
</reference>
<evidence type="ECO:0000313" key="2">
    <source>
        <dbReference type="Proteomes" id="UP000289718"/>
    </source>
</evidence>
<organism evidence="1 2">
    <name type="scientific">Halarcobacter mediterraneus</name>
    <dbReference type="NCBI Taxonomy" id="2023153"/>
    <lineage>
        <taxon>Bacteria</taxon>
        <taxon>Pseudomonadati</taxon>
        <taxon>Campylobacterota</taxon>
        <taxon>Epsilonproteobacteria</taxon>
        <taxon>Campylobacterales</taxon>
        <taxon>Arcobacteraceae</taxon>
        <taxon>Halarcobacter</taxon>
    </lineage>
</organism>
<dbReference type="Pfam" id="PF18985">
    <property type="entry name" value="DUF5718"/>
    <property type="match status" value="1"/>
</dbReference>
<dbReference type="RefSeq" id="WP_129060568.1">
    <property type="nucleotide sequence ID" value="NZ_NXIE01000001.1"/>
</dbReference>
<gene>
    <name evidence="1" type="ORF">CP965_02985</name>
</gene>